<keyword evidence="2" id="KW-0812">Transmembrane</keyword>
<dbReference type="EMBL" id="KZ369039">
    <property type="protein sequence ID" value="PIO10633.1"/>
    <property type="molecule type" value="Genomic_DNA"/>
</dbReference>
<keyword evidence="1" id="KW-0175">Coiled coil</keyword>
<feature type="coiled-coil region" evidence="1">
    <location>
        <begin position="57"/>
        <end position="123"/>
    </location>
</feature>
<keyword evidence="2" id="KW-1133">Transmembrane helix</keyword>
<name>A0A2G9Q6G0_AQUCT</name>
<dbReference type="Proteomes" id="UP000228934">
    <property type="component" value="Unassembled WGS sequence"/>
</dbReference>
<dbReference type="GO" id="GO:0002115">
    <property type="term" value="P:store-operated calcium entry"/>
    <property type="evidence" value="ECO:0007669"/>
    <property type="project" value="TreeGrafter"/>
</dbReference>
<keyword evidence="4" id="KW-1185">Reference proteome</keyword>
<dbReference type="Gene3D" id="1.20.5.340">
    <property type="match status" value="1"/>
</dbReference>
<feature type="transmembrane region" description="Helical" evidence="2">
    <location>
        <begin position="20"/>
        <end position="37"/>
    </location>
</feature>
<evidence type="ECO:0000313" key="3">
    <source>
        <dbReference type="EMBL" id="PIO10633.1"/>
    </source>
</evidence>
<dbReference type="PANTHER" id="PTHR15136:SF2">
    <property type="entry name" value="STROMAL INTERACTION MOLECULE 2"/>
    <property type="match status" value="1"/>
</dbReference>
<dbReference type="OrthoDB" id="9986177at2759"/>
<sequence length="155" mass="17859">MMYLSNVIFAGPPHNWLKDFVLTISIVIGVGGCWFAYTQNKTSKEHIAQMMKDLEGLQKAEISLLELQERLEKAQEENRTVAVEKQNLERKLMDEISDAKREAQRLRELREGAECELSRLKYAEEELVQVKSHNDRLPACVNISVHSKQENECAE</sequence>
<proteinExistence type="predicted"/>
<dbReference type="GO" id="GO:0005886">
    <property type="term" value="C:plasma membrane"/>
    <property type="evidence" value="ECO:0007669"/>
    <property type="project" value="TreeGrafter"/>
</dbReference>
<reference evidence="4" key="1">
    <citation type="journal article" date="2017" name="Nat. Commun.">
        <title>The North American bullfrog draft genome provides insight into hormonal regulation of long noncoding RNA.</title>
        <authorList>
            <person name="Hammond S.A."/>
            <person name="Warren R.L."/>
            <person name="Vandervalk B.P."/>
            <person name="Kucuk E."/>
            <person name="Khan H."/>
            <person name="Gibb E.A."/>
            <person name="Pandoh P."/>
            <person name="Kirk H."/>
            <person name="Zhao Y."/>
            <person name="Jones M."/>
            <person name="Mungall A.J."/>
            <person name="Coope R."/>
            <person name="Pleasance S."/>
            <person name="Moore R.A."/>
            <person name="Holt R.A."/>
            <person name="Round J.M."/>
            <person name="Ohora S."/>
            <person name="Walle B.V."/>
            <person name="Veldhoen N."/>
            <person name="Helbing C.C."/>
            <person name="Birol I."/>
        </authorList>
    </citation>
    <scope>NUCLEOTIDE SEQUENCE [LARGE SCALE GENOMIC DNA]</scope>
</reference>
<accession>A0A2G9Q6G0</accession>
<dbReference type="PANTHER" id="PTHR15136">
    <property type="entry name" value="STROMAL INTERACTION MOLECULE HOMOLOG"/>
    <property type="match status" value="1"/>
</dbReference>
<dbReference type="FunFam" id="1.20.5.340:FF:000011">
    <property type="entry name" value="Stromal interaction molecule 1"/>
    <property type="match status" value="1"/>
</dbReference>
<dbReference type="InterPro" id="IPR037608">
    <property type="entry name" value="STIM1/2"/>
</dbReference>
<evidence type="ECO:0000313" key="4">
    <source>
        <dbReference type="Proteomes" id="UP000228934"/>
    </source>
</evidence>
<gene>
    <name evidence="3" type="ORF">AB205_0218560</name>
</gene>
<evidence type="ECO:0000256" key="1">
    <source>
        <dbReference type="SAM" id="Coils"/>
    </source>
</evidence>
<dbReference type="GO" id="GO:0005509">
    <property type="term" value="F:calcium ion binding"/>
    <property type="evidence" value="ECO:0007669"/>
    <property type="project" value="TreeGrafter"/>
</dbReference>
<dbReference type="GO" id="GO:0005783">
    <property type="term" value="C:endoplasmic reticulum"/>
    <property type="evidence" value="ECO:0007669"/>
    <property type="project" value="TreeGrafter"/>
</dbReference>
<keyword evidence="2" id="KW-0472">Membrane</keyword>
<dbReference type="GO" id="GO:0006874">
    <property type="term" value="P:intracellular calcium ion homeostasis"/>
    <property type="evidence" value="ECO:0007669"/>
    <property type="project" value="TreeGrafter"/>
</dbReference>
<dbReference type="GO" id="GO:0005246">
    <property type="term" value="F:calcium channel regulator activity"/>
    <property type="evidence" value="ECO:0007669"/>
    <property type="project" value="InterPro"/>
</dbReference>
<dbReference type="AlphaFoldDB" id="A0A2G9Q6G0"/>
<evidence type="ECO:0000256" key="2">
    <source>
        <dbReference type="SAM" id="Phobius"/>
    </source>
</evidence>
<protein>
    <submittedName>
        <fullName evidence="3">Uncharacterized protein</fullName>
    </submittedName>
</protein>
<organism evidence="3 4">
    <name type="scientific">Aquarana catesbeiana</name>
    <name type="common">American bullfrog</name>
    <name type="synonym">Rana catesbeiana</name>
    <dbReference type="NCBI Taxonomy" id="8400"/>
    <lineage>
        <taxon>Eukaryota</taxon>
        <taxon>Metazoa</taxon>
        <taxon>Chordata</taxon>
        <taxon>Craniata</taxon>
        <taxon>Vertebrata</taxon>
        <taxon>Euteleostomi</taxon>
        <taxon>Amphibia</taxon>
        <taxon>Batrachia</taxon>
        <taxon>Anura</taxon>
        <taxon>Neobatrachia</taxon>
        <taxon>Ranoidea</taxon>
        <taxon>Ranidae</taxon>
        <taxon>Aquarana</taxon>
    </lineage>
</organism>